<evidence type="ECO:0000313" key="3">
    <source>
        <dbReference type="Proteomes" id="UP001152320"/>
    </source>
</evidence>
<proteinExistence type="predicted"/>
<dbReference type="AlphaFoldDB" id="A0A9Q1CK05"/>
<protein>
    <submittedName>
        <fullName evidence="2">Uncharacterized protein</fullName>
    </submittedName>
</protein>
<keyword evidence="1" id="KW-1133">Transmembrane helix</keyword>
<evidence type="ECO:0000313" key="2">
    <source>
        <dbReference type="EMBL" id="KAJ8045874.1"/>
    </source>
</evidence>
<comment type="caution">
    <text evidence="2">The sequence shown here is derived from an EMBL/GenBank/DDBJ whole genome shotgun (WGS) entry which is preliminary data.</text>
</comment>
<keyword evidence="3" id="KW-1185">Reference proteome</keyword>
<keyword evidence="1" id="KW-0472">Membrane</keyword>
<dbReference type="EMBL" id="JAIZAY010000003">
    <property type="protein sequence ID" value="KAJ8045874.1"/>
    <property type="molecule type" value="Genomic_DNA"/>
</dbReference>
<sequence length="119" mass="14120">MTILRNQRKDEKFRSDIKELKENLGLIKARMDMITTYRLAKRKQTNFQKKICQARRNFWKELPHIEHFFVCAACVMFASLLCLYLVRALVLLLLPQIFLECHPNISQVLKYKINSSLCS</sequence>
<feature type="transmembrane region" description="Helical" evidence="1">
    <location>
        <begin position="65"/>
        <end position="86"/>
    </location>
</feature>
<evidence type="ECO:0000256" key="1">
    <source>
        <dbReference type="SAM" id="Phobius"/>
    </source>
</evidence>
<accession>A0A9Q1CK05</accession>
<reference evidence="2" key="1">
    <citation type="submission" date="2021-10" db="EMBL/GenBank/DDBJ databases">
        <title>Tropical sea cucumber genome reveals ecological adaptation and Cuvierian tubules defense mechanism.</title>
        <authorList>
            <person name="Chen T."/>
        </authorList>
    </citation>
    <scope>NUCLEOTIDE SEQUENCE</scope>
    <source>
        <strain evidence="2">Nanhai2018</strain>
        <tissue evidence="2">Muscle</tissue>
    </source>
</reference>
<organism evidence="2 3">
    <name type="scientific">Holothuria leucospilota</name>
    <name type="common">Black long sea cucumber</name>
    <name type="synonym">Mertensiothuria leucospilota</name>
    <dbReference type="NCBI Taxonomy" id="206669"/>
    <lineage>
        <taxon>Eukaryota</taxon>
        <taxon>Metazoa</taxon>
        <taxon>Echinodermata</taxon>
        <taxon>Eleutherozoa</taxon>
        <taxon>Echinozoa</taxon>
        <taxon>Holothuroidea</taxon>
        <taxon>Aspidochirotacea</taxon>
        <taxon>Aspidochirotida</taxon>
        <taxon>Holothuriidae</taxon>
        <taxon>Holothuria</taxon>
    </lineage>
</organism>
<dbReference type="Proteomes" id="UP001152320">
    <property type="component" value="Chromosome 3"/>
</dbReference>
<gene>
    <name evidence="2" type="ORF">HOLleu_08980</name>
</gene>
<keyword evidence="1" id="KW-0812">Transmembrane</keyword>
<name>A0A9Q1CK05_HOLLE</name>